<evidence type="ECO:0000313" key="1">
    <source>
        <dbReference type="EMBL" id="MFD2834022.1"/>
    </source>
</evidence>
<dbReference type="RefSeq" id="WP_251740800.1">
    <property type="nucleotide sequence ID" value="NZ_JBHUOJ010000027.1"/>
</dbReference>
<accession>A0ABW5X5Y5</accession>
<organism evidence="1 2">
    <name type="scientific">Christiangramia antarctica</name>
    <dbReference type="NCBI Taxonomy" id="2058158"/>
    <lineage>
        <taxon>Bacteria</taxon>
        <taxon>Pseudomonadati</taxon>
        <taxon>Bacteroidota</taxon>
        <taxon>Flavobacteriia</taxon>
        <taxon>Flavobacteriales</taxon>
        <taxon>Flavobacteriaceae</taxon>
        <taxon>Christiangramia</taxon>
    </lineage>
</organism>
<proteinExistence type="predicted"/>
<gene>
    <name evidence="1" type="ORF">ACFSYS_12055</name>
</gene>
<name>A0ABW5X5Y5_9FLAO</name>
<comment type="caution">
    <text evidence="1">The sequence shown here is derived from an EMBL/GenBank/DDBJ whole genome shotgun (WGS) entry which is preliminary data.</text>
</comment>
<dbReference type="Proteomes" id="UP001597438">
    <property type="component" value="Unassembled WGS sequence"/>
</dbReference>
<reference evidence="2" key="1">
    <citation type="journal article" date="2019" name="Int. J. Syst. Evol. Microbiol.">
        <title>The Global Catalogue of Microorganisms (GCM) 10K type strain sequencing project: providing services to taxonomists for standard genome sequencing and annotation.</title>
        <authorList>
            <consortium name="The Broad Institute Genomics Platform"/>
            <consortium name="The Broad Institute Genome Sequencing Center for Infectious Disease"/>
            <person name="Wu L."/>
            <person name="Ma J."/>
        </authorList>
    </citation>
    <scope>NUCLEOTIDE SEQUENCE [LARGE SCALE GENOMIC DNA]</scope>
    <source>
        <strain evidence="2">KCTC 52925</strain>
    </source>
</reference>
<dbReference type="EMBL" id="JBHUOJ010000027">
    <property type="protein sequence ID" value="MFD2834022.1"/>
    <property type="molecule type" value="Genomic_DNA"/>
</dbReference>
<protein>
    <submittedName>
        <fullName evidence="1">Uncharacterized protein</fullName>
    </submittedName>
</protein>
<keyword evidence="2" id="KW-1185">Reference proteome</keyword>
<evidence type="ECO:0000313" key="2">
    <source>
        <dbReference type="Proteomes" id="UP001597438"/>
    </source>
</evidence>
<sequence length="177" mass="20363">MQEVKQTLSFPSLNSYGITLVETIVNPRKGFFGLFNSSTAEPKKAYELKGAIFGKVSEQEINSFYNTWRTLVMNPLSFSYNNKASVEQIILQEESKFHETEILKIILSKELDLPIESNYLKNKIADCNKIFHEDFPGNYILELNGSRLGLFVLSICKNNSGNFNLRYTFKSDVTRFY</sequence>